<dbReference type="InParanoid" id="B9SBA5"/>
<evidence type="ECO:0000313" key="1">
    <source>
        <dbReference type="EMBL" id="EEF39113.1"/>
    </source>
</evidence>
<dbReference type="Proteomes" id="UP000008311">
    <property type="component" value="Unassembled WGS sequence"/>
</dbReference>
<evidence type="ECO:0008006" key="3">
    <source>
        <dbReference type="Google" id="ProtNLM"/>
    </source>
</evidence>
<organism evidence="1 2">
    <name type="scientific">Ricinus communis</name>
    <name type="common">Castor bean</name>
    <dbReference type="NCBI Taxonomy" id="3988"/>
    <lineage>
        <taxon>Eukaryota</taxon>
        <taxon>Viridiplantae</taxon>
        <taxon>Streptophyta</taxon>
        <taxon>Embryophyta</taxon>
        <taxon>Tracheophyta</taxon>
        <taxon>Spermatophyta</taxon>
        <taxon>Magnoliopsida</taxon>
        <taxon>eudicotyledons</taxon>
        <taxon>Gunneridae</taxon>
        <taxon>Pentapetalae</taxon>
        <taxon>rosids</taxon>
        <taxon>fabids</taxon>
        <taxon>Malpighiales</taxon>
        <taxon>Euphorbiaceae</taxon>
        <taxon>Acalyphoideae</taxon>
        <taxon>Acalypheae</taxon>
        <taxon>Ricinus</taxon>
    </lineage>
</organism>
<name>B9SBA5_RICCO</name>
<dbReference type="InterPro" id="IPR052929">
    <property type="entry name" value="RNase_H-like_EbsB-rel"/>
</dbReference>
<dbReference type="AlphaFoldDB" id="B9SBA5"/>
<dbReference type="EMBL" id="EQ973912">
    <property type="protein sequence ID" value="EEF39113.1"/>
    <property type="molecule type" value="Genomic_DNA"/>
</dbReference>
<sequence>MDLYASWLVANLSQQSLSPATSSTSSIWSKPPHGMYKCNVDAVTFYGRTGFALVLRDHDGSFISASLGSSPVSVSPLVAEAMGLREVLTNHVAHVLARAPDSITNLKVWNGTPPPFLCDVLSWDSI</sequence>
<dbReference type="PANTHER" id="PTHR47074:SF67">
    <property type="entry name" value="RNASE H TYPE-1 DOMAIN-CONTAINING PROTEIN"/>
    <property type="match status" value="1"/>
</dbReference>
<protein>
    <recommendedName>
        <fullName evidence="3">RNase H type-1 domain-containing protein</fullName>
    </recommendedName>
</protein>
<reference evidence="2" key="1">
    <citation type="journal article" date="2010" name="Nat. Biotechnol.">
        <title>Draft genome sequence of the oilseed species Ricinus communis.</title>
        <authorList>
            <person name="Chan A.P."/>
            <person name="Crabtree J."/>
            <person name="Zhao Q."/>
            <person name="Lorenzi H."/>
            <person name="Orvis J."/>
            <person name="Puiu D."/>
            <person name="Melake-Berhan A."/>
            <person name="Jones K.M."/>
            <person name="Redman J."/>
            <person name="Chen G."/>
            <person name="Cahoon E.B."/>
            <person name="Gedil M."/>
            <person name="Stanke M."/>
            <person name="Haas B.J."/>
            <person name="Wortman J.R."/>
            <person name="Fraser-Liggett C.M."/>
            <person name="Ravel J."/>
            <person name="Rabinowicz P.D."/>
        </authorList>
    </citation>
    <scope>NUCLEOTIDE SEQUENCE [LARGE SCALE GENOMIC DNA]</scope>
    <source>
        <strain evidence="2">cv. Hale</strain>
    </source>
</reference>
<keyword evidence="2" id="KW-1185">Reference proteome</keyword>
<accession>B9SBA5</accession>
<dbReference type="PANTHER" id="PTHR47074">
    <property type="entry name" value="BNAC02G40300D PROTEIN"/>
    <property type="match status" value="1"/>
</dbReference>
<gene>
    <name evidence="1" type="ORF">RCOM_0650310</name>
</gene>
<evidence type="ECO:0000313" key="2">
    <source>
        <dbReference type="Proteomes" id="UP000008311"/>
    </source>
</evidence>
<proteinExistence type="predicted"/>